<dbReference type="GO" id="GO:0016887">
    <property type="term" value="F:ATP hydrolysis activity"/>
    <property type="evidence" value="ECO:0007669"/>
    <property type="project" value="InterPro"/>
</dbReference>
<organism evidence="3 4">
    <name type="scientific">Sphingomonas melonis</name>
    <dbReference type="NCBI Taxonomy" id="152682"/>
    <lineage>
        <taxon>Bacteria</taxon>
        <taxon>Pseudomonadati</taxon>
        <taxon>Pseudomonadota</taxon>
        <taxon>Alphaproteobacteria</taxon>
        <taxon>Sphingomonadales</taxon>
        <taxon>Sphingomonadaceae</taxon>
        <taxon>Sphingomonas</taxon>
    </lineage>
</organism>
<dbReference type="GO" id="GO:0000731">
    <property type="term" value="P:DNA synthesis involved in DNA repair"/>
    <property type="evidence" value="ECO:0007669"/>
    <property type="project" value="TreeGrafter"/>
</dbReference>
<keyword evidence="4" id="KW-1185">Reference proteome</keyword>
<gene>
    <name evidence="3" type="ORF">HD841_001625</name>
</gene>
<dbReference type="GO" id="GO:0005524">
    <property type="term" value="F:ATP binding"/>
    <property type="evidence" value="ECO:0007669"/>
    <property type="project" value="InterPro"/>
</dbReference>
<dbReference type="Pfam" id="PF13476">
    <property type="entry name" value="AAA_23"/>
    <property type="match status" value="1"/>
</dbReference>
<proteinExistence type="predicted"/>
<dbReference type="Proteomes" id="UP000517753">
    <property type="component" value="Unassembled WGS sequence"/>
</dbReference>
<dbReference type="InterPro" id="IPR027417">
    <property type="entry name" value="P-loop_NTPase"/>
</dbReference>
<dbReference type="FunFam" id="3.40.50.300:FF:002708">
    <property type="entry name" value="FeS assembly ATPase SufC"/>
    <property type="match status" value="1"/>
</dbReference>
<dbReference type="PANTHER" id="PTHR32182:SF25">
    <property type="entry name" value="SLR1056 PROTEIN"/>
    <property type="match status" value="1"/>
</dbReference>
<dbReference type="AlphaFoldDB" id="A0A7Y9FM45"/>
<dbReference type="FunFam" id="3.40.50.300:FF:002534">
    <property type="entry name" value="Putative RecF protein"/>
    <property type="match status" value="1"/>
</dbReference>
<reference evidence="3 4" key="1">
    <citation type="submission" date="2020-08" db="EMBL/GenBank/DDBJ databases">
        <title>The Agave Microbiome: Exploring the role of microbial communities in plant adaptations to desert environments.</title>
        <authorList>
            <person name="Partida-Martinez L.P."/>
        </authorList>
    </citation>
    <scope>NUCLEOTIDE SEQUENCE [LARGE SCALE GENOMIC DNA]</scope>
    <source>
        <strain evidence="3 4">AS2.3</strain>
    </source>
</reference>
<dbReference type="EMBL" id="JACCBY010000002">
    <property type="protein sequence ID" value="NYD89845.1"/>
    <property type="molecule type" value="Genomic_DNA"/>
</dbReference>
<dbReference type="InterPro" id="IPR038729">
    <property type="entry name" value="Rad50/SbcC_AAA"/>
</dbReference>
<dbReference type="PIRSF" id="PIRSF029347">
    <property type="entry name" value="RecF"/>
    <property type="match status" value="1"/>
</dbReference>
<accession>A0A7Y9FM45</accession>
<dbReference type="Gene3D" id="3.40.50.300">
    <property type="entry name" value="P-loop containing nucleotide triphosphate hydrolases"/>
    <property type="match status" value="2"/>
</dbReference>
<feature type="domain" description="Rad50/SbcC-type AAA" evidence="2">
    <location>
        <begin position="13"/>
        <end position="52"/>
    </location>
</feature>
<protein>
    <submittedName>
        <fullName evidence="3">Putative ATPase</fullName>
    </submittedName>
</protein>
<dbReference type="SUPFAM" id="SSF52540">
    <property type="entry name" value="P-loop containing nucleoside triphosphate hydrolases"/>
    <property type="match status" value="1"/>
</dbReference>
<evidence type="ECO:0000259" key="2">
    <source>
        <dbReference type="Pfam" id="PF13476"/>
    </source>
</evidence>
<dbReference type="Pfam" id="PF13304">
    <property type="entry name" value="AAA_21"/>
    <property type="match status" value="1"/>
</dbReference>
<dbReference type="InterPro" id="IPR014555">
    <property type="entry name" value="RecF-like"/>
</dbReference>
<evidence type="ECO:0000313" key="4">
    <source>
        <dbReference type="Proteomes" id="UP000517753"/>
    </source>
</evidence>
<dbReference type="InterPro" id="IPR003959">
    <property type="entry name" value="ATPase_AAA_core"/>
</dbReference>
<evidence type="ECO:0000313" key="3">
    <source>
        <dbReference type="EMBL" id="NYD89845.1"/>
    </source>
</evidence>
<sequence>MARERERSAMMTRLAVSGYRSIRDLTLALGPLNIVTGANGSGKSSLYRSLRLLAEVAQGRLIASLARDGGLPSVLWAGPETISRDMRAGRVPVQATVRKGPVSLRLGFAGPDFGYAIDLGPPPPDYGFVGDPEIKVEAMWTGELLRRSAVFAERRGRIVNLRATDTGEWRRSPLEVGRFDSMVSHAADPVNGLELLLMRERMRDWRFYDALRTDQDAPARRPQVKTYTPVMAADGADLLAAIATIRRFGDGAALAHAIDDAFPGSTITMTEAGSGHATLAMEQPGMLRPLGAAELSDGTLRYILLVAALLSPQPPELMVLNEPEANLHPALLPALARLLRAAAKTCQIIVVSHSQPLVDALREGDGVHEIALEKDMGETRTAGQVAPKWEWPKR</sequence>
<dbReference type="GO" id="GO:0006302">
    <property type="term" value="P:double-strand break repair"/>
    <property type="evidence" value="ECO:0007669"/>
    <property type="project" value="InterPro"/>
</dbReference>
<evidence type="ECO:0000259" key="1">
    <source>
        <dbReference type="Pfam" id="PF13304"/>
    </source>
</evidence>
<name>A0A7Y9FM45_9SPHN</name>
<dbReference type="RefSeq" id="WP_218845463.1">
    <property type="nucleotide sequence ID" value="NZ_JACCBY010000002.1"/>
</dbReference>
<dbReference type="PANTHER" id="PTHR32182">
    <property type="entry name" value="DNA REPLICATION AND REPAIR PROTEIN RECF"/>
    <property type="match status" value="1"/>
</dbReference>
<comment type="caution">
    <text evidence="3">The sequence shown here is derived from an EMBL/GenBank/DDBJ whole genome shotgun (WGS) entry which is preliminary data.</text>
</comment>
<feature type="domain" description="ATPase AAA-type core" evidence="1">
    <location>
        <begin position="198"/>
        <end position="358"/>
    </location>
</feature>